<dbReference type="HOGENOM" id="CLU_130694_6_0_6"/>
<dbReference type="RefSeq" id="WP_012823459.1">
    <property type="nucleotide sequence ID" value="NC_013422.1"/>
</dbReference>
<comment type="similarity">
    <text evidence="1 2">Belongs to the UPF0235 family.</text>
</comment>
<reference evidence="3 4" key="1">
    <citation type="submission" date="2009-10" db="EMBL/GenBank/DDBJ databases">
        <title>Complete sequence of Halothiobacillus neapolitanus c2.</title>
        <authorList>
            <consortium name="US DOE Joint Genome Institute"/>
            <person name="Lucas S."/>
            <person name="Copeland A."/>
            <person name="Lapidus A."/>
            <person name="Glavina del Rio T."/>
            <person name="Tice H."/>
            <person name="Bruce D."/>
            <person name="Goodwin L."/>
            <person name="Pitluck S."/>
            <person name="Davenport K."/>
            <person name="Brettin T."/>
            <person name="Detter J.C."/>
            <person name="Han C."/>
            <person name="Tapia R."/>
            <person name="Larimer F."/>
            <person name="Land M."/>
            <person name="Hauser L."/>
            <person name="Kyrpides N."/>
            <person name="Mikhailova N."/>
            <person name="Kerfeld C."/>
            <person name="Cannon G."/>
            <person name="Heinhort S."/>
        </authorList>
    </citation>
    <scope>NUCLEOTIDE SEQUENCE [LARGE SCALE GENOMIC DNA]</scope>
    <source>
        <strain evidence="4">ATCC 23641 / c2</strain>
    </source>
</reference>
<dbReference type="InterPro" id="IPR036591">
    <property type="entry name" value="YggU-like_sf"/>
</dbReference>
<dbReference type="OrthoDB" id="9800587at2"/>
<dbReference type="Proteomes" id="UP000009102">
    <property type="component" value="Chromosome"/>
</dbReference>
<organism evidence="3 4">
    <name type="scientific">Halothiobacillus neapolitanus (strain ATCC 23641 / DSM 15147 / CIP 104769 / NCIMB 8539 / c2)</name>
    <name type="common">Thiobacillus neapolitanus</name>
    <dbReference type="NCBI Taxonomy" id="555778"/>
    <lineage>
        <taxon>Bacteria</taxon>
        <taxon>Pseudomonadati</taxon>
        <taxon>Pseudomonadota</taxon>
        <taxon>Gammaproteobacteria</taxon>
        <taxon>Chromatiales</taxon>
        <taxon>Halothiobacillaceae</taxon>
        <taxon>Halothiobacillus</taxon>
    </lineage>
</organism>
<dbReference type="EMBL" id="CP001801">
    <property type="protein sequence ID" value="ACX95423.1"/>
    <property type="molecule type" value="Genomic_DNA"/>
</dbReference>
<keyword evidence="4" id="KW-1185">Reference proteome</keyword>
<dbReference type="GO" id="GO:0005737">
    <property type="term" value="C:cytoplasm"/>
    <property type="evidence" value="ECO:0007669"/>
    <property type="project" value="TreeGrafter"/>
</dbReference>
<evidence type="ECO:0000256" key="2">
    <source>
        <dbReference type="HAMAP-Rule" id="MF_00634"/>
    </source>
</evidence>
<dbReference type="STRING" id="555778.Hneap_0569"/>
<dbReference type="AlphaFoldDB" id="D0KYA0"/>
<dbReference type="HAMAP" id="MF_00634">
    <property type="entry name" value="UPF0235"/>
    <property type="match status" value="1"/>
</dbReference>
<dbReference type="KEGG" id="hna:Hneap_0569"/>
<evidence type="ECO:0000256" key="1">
    <source>
        <dbReference type="ARBA" id="ARBA00010364"/>
    </source>
</evidence>
<gene>
    <name evidence="3" type="ordered locus">Hneap_0569</name>
</gene>
<dbReference type="eggNOG" id="COG1872">
    <property type="taxonomic scope" value="Bacteria"/>
</dbReference>
<evidence type="ECO:0000313" key="3">
    <source>
        <dbReference type="EMBL" id="ACX95423.1"/>
    </source>
</evidence>
<dbReference type="PANTHER" id="PTHR13420:SF7">
    <property type="entry name" value="UPF0235 PROTEIN C15ORF40"/>
    <property type="match status" value="1"/>
</dbReference>
<sequence>MNDSVESDFFHWQDDRLILKLKVQPRASRTAWGEVIGGRIKLYLTTPPIDGKANQAVIDFIAKTFSVAKNRVEIRRGETSRSKDIALAWLTVPKASSSEAERLLLQALSSKAIADSSEARLR</sequence>
<proteinExistence type="inferred from homology"/>
<name>D0KYA0_HALNC</name>
<protein>
    <recommendedName>
        <fullName evidence="2">UPF0235 protein Hneap_0569</fullName>
    </recommendedName>
</protein>
<dbReference type="SMART" id="SM01152">
    <property type="entry name" value="DUF167"/>
    <property type="match status" value="1"/>
</dbReference>
<evidence type="ECO:0000313" key="4">
    <source>
        <dbReference type="Proteomes" id="UP000009102"/>
    </source>
</evidence>
<dbReference type="NCBIfam" id="TIGR00251">
    <property type="entry name" value="DUF167 family protein"/>
    <property type="match status" value="1"/>
</dbReference>
<dbReference type="SUPFAM" id="SSF69786">
    <property type="entry name" value="YggU-like"/>
    <property type="match status" value="1"/>
</dbReference>
<dbReference type="PANTHER" id="PTHR13420">
    <property type="entry name" value="UPF0235 PROTEIN C15ORF40"/>
    <property type="match status" value="1"/>
</dbReference>
<dbReference type="Pfam" id="PF02594">
    <property type="entry name" value="DUF167"/>
    <property type="match status" value="1"/>
</dbReference>
<dbReference type="InterPro" id="IPR003746">
    <property type="entry name" value="DUF167"/>
</dbReference>
<accession>D0KYA0</accession>
<dbReference type="Gene3D" id="3.30.1200.10">
    <property type="entry name" value="YggU-like"/>
    <property type="match status" value="1"/>
</dbReference>